<evidence type="ECO:0000256" key="1">
    <source>
        <dbReference type="SAM" id="MobiDB-lite"/>
    </source>
</evidence>
<evidence type="ECO:0000313" key="2">
    <source>
        <dbReference type="EMBL" id="CAK0870314.1"/>
    </source>
</evidence>
<organism evidence="2 3">
    <name type="scientific">Prorocentrum cordatum</name>
    <dbReference type="NCBI Taxonomy" id="2364126"/>
    <lineage>
        <taxon>Eukaryota</taxon>
        <taxon>Sar</taxon>
        <taxon>Alveolata</taxon>
        <taxon>Dinophyceae</taxon>
        <taxon>Prorocentrales</taxon>
        <taxon>Prorocentraceae</taxon>
        <taxon>Prorocentrum</taxon>
    </lineage>
</organism>
<accession>A0ABN9VFD1</accession>
<reference evidence="2" key="1">
    <citation type="submission" date="2023-10" db="EMBL/GenBank/DDBJ databases">
        <authorList>
            <person name="Chen Y."/>
            <person name="Shah S."/>
            <person name="Dougan E. K."/>
            <person name="Thang M."/>
            <person name="Chan C."/>
        </authorList>
    </citation>
    <scope>NUCLEOTIDE SEQUENCE [LARGE SCALE GENOMIC DNA]</scope>
</reference>
<gene>
    <name evidence="2" type="ORF">PCOR1329_LOCUS56456</name>
</gene>
<protein>
    <submittedName>
        <fullName evidence="2">Uncharacterized protein</fullName>
    </submittedName>
</protein>
<proteinExistence type="predicted"/>
<name>A0ABN9VFD1_9DINO</name>
<feature type="non-terminal residue" evidence="2">
    <location>
        <position position="1"/>
    </location>
</feature>
<dbReference type="Proteomes" id="UP001189429">
    <property type="component" value="Unassembled WGS sequence"/>
</dbReference>
<sequence length="139" mass="14554">PVGSRQGAPNPRVRAHFRSGRAGPELPRRRACNDAAVAGSTSGACGPAGGAHPHGGAREDLLPEGLLQAAEAPSGQGAPHFVTWVWEGEHLSKCLTEDVDAVCCVGAKSGTTWLTNNVHQIRTLGDPDNFLDMNTHTML</sequence>
<dbReference type="EMBL" id="CAUYUJ010016948">
    <property type="protein sequence ID" value="CAK0870314.1"/>
    <property type="molecule type" value="Genomic_DNA"/>
</dbReference>
<evidence type="ECO:0000313" key="3">
    <source>
        <dbReference type="Proteomes" id="UP001189429"/>
    </source>
</evidence>
<feature type="region of interest" description="Disordered" evidence="1">
    <location>
        <begin position="1"/>
        <end position="59"/>
    </location>
</feature>
<comment type="caution">
    <text evidence="2">The sequence shown here is derived from an EMBL/GenBank/DDBJ whole genome shotgun (WGS) entry which is preliminary data.</text>
</comment>
<keyword evidence="3" id="KW-1185">Reference proteome</keyword>